<reference evidence="1 2" key="1">
    <citation type="journal article" date="2019" name="Int. J. Syst. Evol. Microbiol.">
        <title>The Global Catalogue of Microorganisms (GCM) 10K type strain sequencing project: providing services to taxonomists for standard genome sequencing and annotation.</title>
        <authorList>
            <consortium name="The Broad Institute Genomics Platform"/>
            <consortium name="The Broad Institute Genome Sequencing Center for Infectious Disease"/>
            <person name="Wu L."/>
            <person name="Ma J."/>
        </authorList>
    </citation>
    <scope>NUCLEOTIDE SEQUENCE [LARGE SCALE GENOMIC DNA]</scope>
    <source>
        <strain evidence="1 2">RDMS1</strain>
    </source>
</reference>
<dbReference type="AlphaFoldDB" id="A0ABD5YN00"/>
<dbReference type="EMBL" id="JBHTAX010000001">
    <property type="protein sequence ID" value="MFC7189023.1"/>
    <property type="molecule type" value="Genomic_DNA"/>
</dbReference>
<proteinExistence type="predicted"/>
<dbReference type="GeneID" id="76198582"/>
<accession>A0ABD5YN00</accession>
<evidence type="ECO:0000313" key="2">
    <source>
        <dbReference type="Proteomes" id="UP001596417"/>
    </source>
</evidence>
<gene>
    <name evidence="1" type="ORF">ACFQL7_03610</name>
</gene>
<organism evidence="1 2">
    <name type="scientific">Halocatena marina</name>
    <dbReference type="NCBI Taxonomy" id="2934937"/>
    <lineage>
        <taxon>Archaea</taxon>
        <taxon>Methanobacteriati</taxon>
        <taxon>Methanobacteriota</taxon>
        <taxon>Stenosarchaea group</taxon>
        <taxon>Halobacteria</taxon>
        <taxon>Halobacteriales</taxon>
        <taxon>Natronomonadaceae</taxon>
        <taxon>Halocatena</taxon>
    </lineage>
</organism>
<protein>
    <submittedName>
        <fullName evidence="1">Uncharacterized protein</fullName>
    </submittedName>
</protein>
<dbReference type="RefSeq" id="WP_248904786.1">
    <property type="nucleotide sequence ID" value="NZ_CP109979.1"/>
</dbReference>
<sequence length="50" mass="5391">MTVRATVERNVSLDYAYVEECSHHAVETHGVDGIDISEGRTRTPVAAGCS</sequence>
<keyword evidence="2" id="KW-1185">Reference proteome</keyword>
<evidence type="ECO:0000313" key="1">
    <source>
        <dbReference type="EMBL" id="MFC7189023.1"/>
    </source>
</evidence>
<comment type="caution">
    <text evidence="1">The sequence shown here is derived from an EMBL/GenBank/DDBJ whole genome shotgun (WGS) entry which is preliminary data.</text>
</comment>
<dbReference type="Proteomes" id="UP001596417">
    <property type="component" value="Unassembled WGS sequence"/>
</dbReference>
<name>A0ABD5YN00_9EURY</name>